<proteinExistence type="predicted"/>
<dbReference type="STRING" id="430453.SAMN04487962_13111"/>
<organism evidence="1 2">
    <name type="scientific">Marinobacter segnicrescens</name>
    <dbReference type="NCBI Taxonomy" id="430453"/>
    <lineage>
        <taxon>Bacteria</taxon>
        <taxon>Pseudomonadati</taxon>
        <taxon>Pseudomonadota</taxon>
        <taxon>Gammaproteobacteria</taxon>
        <taxon>Pseudomonadales</taxon>
        <taxon>Marinobacteraceae</taxon>
        <taxon>Marinobacter</taxon>
    </lineage>
</organism>
<dbReference type="Proteomes" id="UP000198762">
    <property type="component" value="Unassembled WGS sequence"/>
</dbReference>
<dbReference type="EMBL" id="FOHZ01000031">
    <property type="protein sequence ID" value="SET84996.1"/>
    <property type="molecule type" value="Genomic_DNA"/>
</dbReference>
<name>A0A1I0HM57_9GAMM</name>
<gene>
    <name evidence="1" type="ORF">SAMN04487962_13111</name>
</gene>
<evidence type="ECO:0000313" key="1">
    <source>
        <dbReference type="EMBL" id="SET84996.1"/>
    </source>
</evidence>
<reference evidence="2" key="1">
    <citation type="submission" date="2016-10" db="EMBL/GenBank/DDBJ databases">
        <authorList>
            <person name="Varghese N."/>
            <person name="Submissions S."/>
        </authorList>
    </citation>
    <scope>NUCLEOTIDE SEQUENCE [LARGE SCALE GENOMIC DNA]</scope>
    <source>
        <strain evidence="2">CGMCC 1.6489</strain>
    </source>
</reference>
<dbReference type="AlphaFoldDB" id="A0A1I0HM57"/>
<keyword evidence="2" id="KW-1185">Reference proteome</keyword>
<accession>A0A1I0HM57</accession>
<sequence>MTYPNHNLKVNFKVKVFFMHCQIGGDAPNWAKVPRFLNQVGQKYGDTL</sequence>
<protein>
    <submittedName>
        <fullName evidence="1">Uncharacterized protein</fullName>
    </submittedName>
</protein>
<evidence type="ECO:0000313" key="2">
    <source>
        <dbReference type="Proteomes" id="UP000198762"/>
    </source>
</evidence>